<dbReference type="Gene3D" id="3.10.450.50">
    <property type="match status" value="1"/>
</dbReference>
<dbReference type="OrthoDB" id="9810441at2"/>
<dbReference type="RefSeq" id="WP_160142782.1">
    <property type="nucleotide sequence ID" value="NZ_BHYL01000001.1"/>
</dbReference>
<dbReference type="AlphaFoldDB" id="A0A401UV01"/>
<gene>
    <name evidence="1" type="ORF">CTKZ_00040</name>
</gene>
<dbReference type="SUPFAM" id="SSF54427">
    <property type="entry name" value="NTF2-like"/>
    <property type="match status" value="1"/>
</dbReference>
<dbReference type="InterPro" id="IPR032710">
    <property type="entry name" value="NTF2-like_dom_sf"/>
</dbReference>
<proteinExistence type="predicted"/>
<sequence>MSDDGHQSAATTREVVQRYLDSDHGDTSAMAPDVVFRLMATGDEYRTPAGVQGLLEYFYHQAFDARAERTRLVVDAGTAVFEGFVVGRHTGEFAGVAATGKQVRIPLAVVYDVRDDAIVEGRVYVEIPAFLAQVGAGT</sequence>
<name>A0A401UV01_9CELL</name>
<accession>A0A401UV01</accession>
<keyword evidence="2" id="KW-1185">Reference proteome</keyword>
<dbReference type="GO" id="GO:0030638">
    <property type="term" value="P:polyketide metabolic process"/>
    <property type="evidence" value="ECO:0007669"/>
    <property type="project" value="InterPro"/>
</dbReference>
<evidence type="ECO:0000313" key="1">
    <source>
        <dbReference type="EMBL" id="GCD18442.1"/>
    </source>
</evidence>
<dbReference type="Pfam" id="PF07366">
    <property type="entry name" value="SnoaL"/>
    <property type="match status" value="1"/>
</dbReference>
<comment type="caution">
    <text evidence="1">The sequence shown here is derived from an EMBL/GenBank/DDBJ whole genome shotgun (WGS) entry which is preliminary data.</text>
</comment>
<dbReference type="EMBL" id="BHYL01000001">
    <property type="protein sequence ID" value="GCD18442.1"/>
    <property type="molecule type" value="Genomic_DNA"/>
</dbReference>
<evidence type="ECO:0008006" key="3">
    <source>
        <dbReference type="Google" id="ProtNLM"/>
    </source>
</evidence>
<dbReference type="Proteomes" id="UP000288246">
    <property type="component" value="Unassembled WGS sequence"/>
</dbReference>
<protein>
    <recommendedName>
        <fullName evidence="3">SnoaL-like domain-containing protein</fullName>
    </recommendedName>
</protein>
<organism evidence="1 2">
    <name type="scientific">Cellulomonas algicola</name>
    <dbReference type="NCBI Taxonomy" id="2071633"/>
    <lineage>
        <taxon>Bacteria</taxon>
        <taxon>Bacillati</taxon>
        <taxon>Actinomycetota</taxon>
        <taxon>Actinomycetes</taxon>
        <taxon>Micrococcales</taxon>
        <taxon>Cellulomonadaceae</taxon>
        <taxon>Cellulomonas</taxon>
    </lineage>
</organism>
<evidence type="ECO:0000313" key="2">
    <source>
        <dbReference type="Proteomes" id="UP000288246"/>
    </source>
</evidence>
<dbReference type="InterPro" id="IPR009959">
    <property type="entry name" value="Cyclase_SnoaL-like"/>
</dbReference>
<reference evidence="1 2" key="1">
    <citation type="submission" date="2018-11" db="EMBL/GenBank/DDBJ databases">
        <title>Draft genome sequence of Cellulomonas takizawaensis strain TKZ-21.</title>
        <authorList>
            <person name="Yamamura H."/>
            <person name="Hayashi T."/>
            <person name="Hamada M."/>
            <person name="Serisawa Y."/>
            <person name="Matsuyama K."/>
            <person name="Nakagawa Y."/>
            <person name="Otoguro M."/>
            <person name="Yanagida F."/>
            <person name="Hayakawa M."/>
        </authorList>
    </citation>
    <scope>NUCLEOTIDE SEQUENCE [LARGE SCALE GENOMIC DNA]</scope>
    <source>
        <strain evidence="1 2">TKZ-21</strain>
    </source>
</reference>